<evidence type="ECO:0000256" key="2">
    <source>
        <dbReference type="ARBA" id="ARBA00022491"/>
    </source>
</evidence>
<dbReference type="RefSeq" id="XP_008300104.1">
    <property type="nucleotide sequence ID" value="XM_008301882.1"/>
</dbReference>
<keyword evidence="5" id="KW-0539">Nucleus</keyword>
<dbReference type="GO" id="GO:0000122">
    <property type="term" value="P:negative regulation of transcription by RNA polymerase II"/>
    <property type="evidence" value="ECO:0007669"/>
    <property type="project" value="InterPro"/>
</dbReference>
<sequence length="116" mass="12861">MRAALPVRPAGSRRRSSGTRSCFLPPVPVLLLRDMELCYRLLGRLVPALMPGMAASKVEILQHVIDYMLELQSELDASCPAGQREDPHLCDRQQQLQQRPQSPADSSPAISPQRTS</sequence>
<feature type="compositionally biased region" description="Low complexity" evidence="6">
    <location>
        <begin position="92"/>
        <end position="101"/>
    </location>
</feature>
<name>A0A9Y4NMJ4_9TELE</name>
<dbReference type="GO" id="GO:0046983">
    <property type="term" value="F:protein dimerization activity"/>
    <property type="evidence" value="ECO:0007669"/>
    <property type="project" value="InterPro"/>
</dbReference>
<gene>
    <name evidence="9 10" type="primary">LOC103372283</name>
</gene>
<dbReference type="PANTHER" id="PTHR11723">
    <property type="entry name" value="DNA-BINDING PROTEIN INHIBITOR"/>
    <property type="match status" value="1"/>
</dbReference>
<evidence type="ECO:0000256" key="6">
    <source>
        <dbReference type="SAM" id="MobiDB-lite"/>
    </source>
</evidence>
<dbReference type="RefSeq" id="XP_008300103.1">
    <property type="nucleotide sequence ID" value="XM_008301881.1"/>
</dbReference>
<dbReference type="Gene3D" id="4.10.280.10">
    <property type="entry name" value="Helix-loop-helix DNA-binding domain"/>
    <property type="match status" value="1"/>
</dbReference>
<dbReference type="InterPro" id="IPR036638">
    <property type="entry name" value="HLH_DNA-bd_sf"/>
</dbReference>
<dbReference type="GO" id="GO:0005737">
    <property type="term" value="C:cytoplasm"/>
    <property type="evidence" value="ECO:0007669"/>
    <property type="project" value="InterPro"/>
</dbReference>
<proteinExistence type="predicted"/>
<evidence type="ECO:0000313" key="9">
    <source>
        <dbReference type="RefSeq" id="XP_008300103.1"/>
    </source>
</evidence>
<dbReference type="GO" id="GO:0005634">
    <property type="term" value="C:nucleus"/>
    <property type="evidence" value="ECO:0007669"/>
    <property type="project" value="UniProtKB-SubCell"/>
</dbReference>
<reference evidence="9 10" key="1">
    <citation type="submission" date="2025-04" db="UniProtKB">
        <authorList>
            <consortium name="RefSeq"/>
        </authorList>
    </citation>
    <scope>IDENTIFICATION</scope>
</reference>
<dbReference type="GO" id="GO:0032922">
    <property type="term" value="P:circadian regulation of gene expression"/>
    <property type="evidence" value="ECO:0007669"/>
    <property type="project" value="TreeGrafter"/>
</dbReference>
<protein>
    <submittedName>
        <fullName evidence="9 10">DNA-binding protein inhibitor ID-4-like</fullName>
    </submittedName>
</protein>
<dbReference type="InterPro" id="IPR026052">
    <property type="entry name" value="DNA-bd_prot-inh"/>
</dbReference>
<feature type="region of interest" description="Disordered" evidence="6">
    <location>
        <begin position="1"/>
        <end position="20"/>
    </location>
</feature>
<accession>A0A9Y4NMJ4</accession>
<keyword evidence="2" id="KW-0678">Repressor</keyword>
<dbReference type="GeneID" id="103372283"/>
<dbReference type="Proteomes" id="UP000694891">
    <property type="component" value="Unplaced"/>
</dbReference>
<keyword evidence="4" id="KW-0804">Transcription</keyword>
<evidence type="ECO:0000313" key="10">
    <source>
        <dbReference type="RefSeq" id="XP_008300104.1"/>
    </source>
</evidence>
<organism evidence="8 9">
    <name type="scientific">Stegastes partitus</name>
    <name type="common">bicolor damselfish</name>
    <dbReference type="NCBI Taxonomy" id="144197"/>
    <lineage>
        <taxon>Eukaryota</taxon>
        <taxon>Metazoa</taxon>
        <taxon>Chordata</taxon>
        <taxon>Craniata</taxon>
        <taxon>Vertebrata</taxon>
        <taxon>Euteleostomi</taxon>
        <taxon>Actinopterygii</taxon>
        <taxon>Neopterygii</taxon>
        <taxon>Teleostei</taxon>
        <taxon>Neoteleostei</taxon>
        <taxon>Acanthomorphata</taxon>
        <taxon>Ovalentaria</taxon>
        <taxon>Pomacentridae</taxon>
        <taxon>Stegastes</taxon>
    </lineage>
</organism>
<feature type="compositionally biased region" description="Polar residues" evidence="6">
    <location>
        <begin position="103"/>
        <end position="116"/>
    </location>
</feature>
<dbReference type="Pfam" id="PF00010">
    <property type="entry name" value="HLH"/>
    <property type="match status" value="1"/>
</dbReference>
<dbReference type="SUPFAM" id="SSF47459">
    <property type="entry name" value="HLH, helix-loop-helix DNA-binding domain"/>
    <property type="match status" value="1"/>
</dbReference>
<evidence type="ECO:0000256" key="1">
    <source>
        <dbReference type="ARBA" id="ARBA00004123"/>
    </source>
</evidence>
<keyword evidence="3" id="KW-0805">Transcription regulation</keyword>
<evidence type="ECO:0000256" key="3">
    <source>
        <dbReference type="ARBA" id="ARBA00023015"/>
    </source>
</evidence>
<dbReference type="InterPro" id="IPR011598">
    <property type="entry name" value="bHLH_dom"/>
</dbReference>
<evidence type="ECO:0000313" key="8">
    <source>
        <dbReference type="Proteomes" id="UP000694891"/>
    </source>
</evidence>
<dbReference type="PANTHER" id="PTHR11723:SF17">
    <property type="entry name" value="PROTEIN EXTRA-MACROCHAETAE"/>
    <property type="match status" value="1"/>
</dbReference>
<evidence type="ECO:0000256" key="5">
    <source>
        <dbReference type="ARBA" id="ARBA00023242"/>
    </source>
</evidence>
<evidence type="ECO:0000256" key="4">
    <source>
        <dbReference type="ARBA" id="ARBA00023163"/>
    </source>
</evidence>
<feature type="domain" description="BHLH" evidence="7">
    <location>
        <begin position="33"/>
        <end position="72"/>
    </location>
</feature>
<feature type="region of interest" description="Disordered" evidence="6">
    <location>
        <begin position="78"/>
        <end position="116"/>
    </location>
</feature>
<dbReference type="GO" id="GO:0030154">
    <property type="term" value="P:cell differentiation"/>
    <property type="evidence" value="ECO:0007669"/>
    <property type="project" value="TreeGrafter"/>
</dbReference>
<comment type="subcellular location">
    <subcellularLocation>
        <location evidence="1">Nucleus</location>
    </subcellularLocation>
</comment>
<keyword evidence="8" id="KW-1185">Reference proteome</keyword>
<evidence type="ECO:0000259" key="7">
    <source>
        <dbReference type="Pfam" id="PF00010"/>
    </source>
</evidence>
<dbReference type="AlphaFoldDB" id="A0A9Y4NMJ4"/>